<dbReference type="InterPro" id="IPR015424">
    <property type="entry name" value="PyrdxlP-dep_Trfase"/>
</dbReference>
<reference evidence="2" key="2">
    <citation type="submission" date="2021-04" db="EMBL/GenBank/DDBJ databases">
        <authorList>
            <person name="Gilroy R."/>
        </authorList>
    </citation>
    <scope>NUCLEOTIDE SEQUENCE</scope>
    <source>
        <strain evidence="2">ChiHjej8B7-3636</strain>
    </source>
</reference>
<keyword evidence="2" id="KW-0808">Transferase</keyword>
<dbReference type="Gene3D" id="3.90.1150.10">
    <property type="entry name" value="Aspartate Aminotransferase, domain 1"/>
    <property type="match status" value="1"/>
</dbReference>
<dbReference type="GO" id="GO:0030170">
    <property type="term" value="F:pyridoxal phosphate binding"/>
    <property type="evidence" value="ECO:0007669"/>
    <property type="project" value="InterPro"/>
</dbReference>
<feature type="domain" description="Aminotransferase class I/classII large" evidence="1">
    <location>
        <begin position="53"/>
        <end position="197"/>
    </location>
</feature>
<dbReference type="Proteomes" id="UP000824220">
    <property type="component" value="Unassembled WGS sequence"/>
</dbReference>
<comment type="caution">
    <text evidence="2">The sequence shown here is derived from an EMBL/GenBank/DDBJ whole genome shotgun (WGS) entry which is preliminary data.</text>
</comment>
<keyword evidence="2" id="KW-0032">Aminotransferase</keyword>
<sequence length="270" mass="28207">MADSSLDARGVVARAHDVAPARAVIGRDVAEVVRALAAAAGGSAVVAPDIDAIGGAAADRPRILLVASPSVPEGRALTRDEIDRIIAATPRDGLVIIDESLSEFASSPRAAFAAPLSGPAMTDPRLAVVRGVSRAADTDAPRAGYAITAPEVAARTAPAEPTAVQLAEIVRCLSPDGLDDIFDRADWIRAERQHIERTLRDRMEKAELERRPFIDIVHSDADAVWLPVGPGAESLGAHAGGTVHAGRGVRYEIGSDGDAFIDAVSEWVAR</sequence>
<dbReference type="SUPFAM" id="SSF53383">
    <property type="entry name" value="PLP-dependent transferases"/>
    <property type="match status" value="1"/>
</dbReference>
<dbReference type="Gene3D" id="3.40.640.10">
    <property type="entry name" value="Type I PLP-dependent aspartate aminotransferase-like (Major domain)"/>
    <property type="match status" value="1"/>
</dbReference>
<evidence type="ECO:0000313" key="3">
    <source>
        <dbReference type="Proteomes" id="UP000824220"/>
    </source>
</evidence>
<evidence type="ECO:0000313" key="2">
    <source>
        <dbReference type="EMBL" id="HJA04439.1"/>
    </source>
</evidence>
<gene>
    <name evidence="2" type="ORF">H9800_06205</name>
</gene>
<accession>A0A9D2KG80</accession>
<dbReference type="InterPro" id="IPR015422">
    <property type="entry name" value="PyrdxlP-dep_Trfase_small"/>
</dbReference>
<reference evidence="2" key="1">
    <citation type="journal article" date="2021" name="PeerJ">
        <title>Extensive microbial diversity within the chicken gut microbiome revealed by metagenomics and culture.</title>
        <authorList>
            <person name="Gilroy R."/>
            <person name="Ravi A."/>
            <person name="Getino M."/>
            <person name="Pursley I."/>
            <person name="Horton D.L."/>
            <person name="Alikhan N.F."/>
            <person name="Baker D."/>
            <person name="Gharbi K."/>
            <person name="Hall N."/>
            <person name="Watson M."/>
            <person name="Adriaenssens E.M."/>
            <person name="Foster-Nyarko E."/>
            <person name="Jarju S."/>
            <person name="Secka A."/>
            <person name="Antonio M."/>
            <person name="Oren A."/>
            <person name="Chaudhuri R.R."/>
            <person name="La Ragione R."/>
            <person name="Hildebrand F."/>
            <person name="Pallen M.J."/>
        </authorList>
    </citation>
    <scope>NUCLEOTIDE SEQUENCE</scope>
    <source>
        <strain evidence="2">ChiHjej8B7-3636</strain>
    </source>
</reference>
<dbReference type="AlphaFoldDB" id="A0A9D2KG80"/>
<proteinExistence type="predicted"/>
<dbReference type="EMBL" id="DXAM01000087">
    <property type="protein sequence ID" value="HJA04439.1"/>
    <property type="molecule type" value="Genomic_DNA"/>
</dbReference>
<organism evidence="2 3">
    <name type="scientific">Candidatus Microbacterium stercoravium</name>
    <dbReference type="NCBI Taxonomy" id="2838697"/>
    <lineage>
        <taxon>Bacteria</taxon>
        <taxon>Bacillati</taxon>
        <taxon>Actinomycetota</taxon>
        <taxon>Actinomycetes</taxon>
        <taxon>Micrococcales</taxon>
        <taxon>Microbacteriaceae</taxon>
        <taxon>Microbacterium</taxon>
    </lineage>
</organism>
<dbReference type="Pfam" id="PF00155">
    <property type="entry name" value="Aminotran_1_2"/>
    <property type="match status" value="1"/>
</dbReference>
<dbReference type="GO" id="GO:0008483">
    <property type="term" value="F:transaminase activity"/>
    <property type="evidence" value="ECO:0007669"/>
    <property type="project" value="UniProtKB-KW"/>
</dbReference>
<dbReference type="InterPro" id="IPR004839">
    <property type="entry name" value="Aminotransferase_I/II_large"/>
</dbReference>
<name>A0A9D2KG80_9MICO</name>
<protein>
    <submittedName>
        <fullName evidence="2">Aminotransferase class I/II-fold pyridoxal phosphate-dependent enzyme</fullName>
    </submittedName>
</protein>
<dbReference type="InterPro" id="IPR015421">
    <property type="entry name" value="PyrdxlP-dep_Trfase_major"/>
</dbReference>
<evidence type="ECO:0000259" key="1">
    <source>
        <dbReference type="Pfam" id="PF00155"/>
    </source>
</evidence>